<evidence type="ECO:0000313" key="3">
    <source>
        <dbReference type="Proteomes" id="UP000323082"/>
    </source>
</evidence>
<feature type="signal peptide" evidence="1">
    <location>
        <begin position="1"/>
        <end position="21"/>
    </location>
</feature>
<evidence type="ECO:0000256" key="1">
    <source>
        <dbReference type="SAM" id="SignalP"/>
    </source>
</evidence>
<reference evidence="2 3" key="1">
    <citation type="journal article" date="2015" name="Int. J. Syst. Evol. Microbiol.">
        <title>Chryseobacterium sediminis sp. nov., isolated from a river sediment.</title>
        <authorList>
            <person name="Kampfer P."/>
            <person name="Busse H.J."/>
            <person name="McInroy J.A."/>
            <person name="Glaeser S.P."/>
        </authorList>
    </citation>
    <scope>NUCLEOTIDE SEQUENCE [LARGE SCALE GENOMIC DNA]</scope>
    <source>
        <strain evidence="2 3">IMT-174</strain>
    </source>
</reference>
<protein>
    <recommendedName>
        <fullName evidence="4">RHS repeat protein</fullName>
    </recommendedName>
</protein>
<dbReference type="Gene3D" id="2.180.10.10">
    <property type="entry name" value="RHS repeat-associated core"/>
    <property type="match status" value="1"/>
</dbReference>
<proteinExistence type="predicted"/>
<accession>A0A5B2U8I6</accession>
<name>A0A5B2U8I6_9FLAO</name>
<dbReference type="Proteomes" id="UP000323082">
    <property type="component" value="Unassembled WGS sequence"/>
</dbReference>
<dbReference type="RefSeq" id="WP_149831902.1">
    <property type="nucleotide sequence ID" value="NZ_VUNZ01000001.1"/>
</dbReference>
<dbReference type="AlphaFoldDB" id="A0A5B2U8I6"/>
<dbReference type="OrthoDB" id="9814627at2"/>
<keyword evidence="1" id="KW-0732">Signal</keyword>
<organism evidence="2 3">
    <name type="scientific">Chryseobacterium sediminis</name>
    <dbReference type="NCBI Taxonomy" id="1679494"/>
    <lineage>
        <taxon>Bacteria</taxon>
        <taxon>Pseudomonadati</taxon>
        <taxon>Bacteroidota</taxon>
        <taxon>Flavobacteriia</taxon>
        <taxon>Flavobacteriales</taxon>
        <taxon>Weeksellaceae</taxon>
        <taxon>Chryseobacterium group</taxon>
        <taxon>Chryseobacterium</taxon>
    </lineage>
</organism>
<evidence type="ECO:0000313" key="2">
    <source>
        <dbReference type="EMBL" id="KAA2222934.1"/>
    </source>
</evidence>
<feature type="chain" id="PRO_5022718894" description="RHS repeat protein" evidence="1">
    <location>
        <begin position="22"/>
        <end position="1167"/>
    </location>
</feature>
<gene>
    <name evidence="2" type="ORF">FW780_01665</name>
</gene>
<sequence length="1167" mass="132968">MKKVFVIILWLLNLADLNAQNQNNINLPTSPEVAMFKRFGDVPVGTYTGVAQTNVPIYTIREAGFELPINLNYNASGIKLDDQATWVGLGWNLMPEGVIYQDVKGKADQNDVSYATPNEYTPFYNRLELYPGGTGRFKVVKQKGFVDYDWCTIGNQQNPGCFPPSSPSGSDGNTVVNDIVYKKNAEVDIFRFNFFGHSGSFFINLQTREILQLEKSEDIKFEVYNDQIIATDDNGIKYYFGQKEIFSSYNGTPLSEEFSSRSYKISKIVFPNTKQISFEYQDANYNFYSFSQQRNIRTSAYSLGPTDMCYGKINYQFEPAQATLNNSNVKILKKIKTDELEVIFNLGDRQDINLYTWNNLKRLESIDFINIRNNKKFKSLDFIYTYFPYQDDFPSAITELQNFTQMKDAFGKRLKLDKVSFFSYDNIGNKISSNEEFKFDYELSATLPPKVSFAKDFWGYYNGHYNNNLLPDLSFYLTPAMGVPVYYEGNNRYSNKDFVSSYMLKRIEYPTKGYTDYEYELNSFKNQFIPSHDQIFNLSETIHLNNNGIGGYSPLNNIYDFPYDKGGSLNFHAEFSGGFDGGPTGPQSKRYNYYQMANANASIKLLKIKKNAGGGETVLEVIKEWKFGELTNNTDFSQNYNFQMDGVFNFINYNDPTIQNRVVLNIDNSMYQAADIYHSAGVKVSFTIVKKPDIGSDFTSYGHGPRIKSLKNYSGQGTLAEWKQYEYESGVLQNKISPLRQMDYYCFNCGQATNCSGSYSYNSFWSITDQISSGEYDAVGYGKITESTVDVNNPLKIKGKTEYHYNNVENAVADYFPVIKNQLNGLLQQKVIKDANNNPIESVTYKYKNLVPFNQFYSVRAEKKFLLSGKDPIIASTGEYDGIAKYHFYTTPMMAESHKIDSIMTQRYFGNKIIESKEHFTYNTLGSVEKHEAINPDQTIITSYKYSEGGNNPYLFSKGITGIPLETEVKKNSNIISKIKTQYPLSQADADLKTSSLPIPYEVLNKNLYSDDMEKMVVYNQYDSKGNLQQYTAKNGVSTVIVWGYNQTQPIAKIEGAKLADIQQSLIDPIVTASNTDASAAPNNDETAFLSALNTFRANTGLSGYQITTYTYDPLVGVRSITPPSGISEFYIYDPSNRLKEIRQQEKDSSGNMIYKTLKEFKYNYKN</sequence>
<comment type="caution">
    <text evidence="2">The sequence shown here is derived from an EMBL/GenBank/DDBJ whole genome shotgun (WGS) entry which is preliminary data.</text>
</comment>
<dbReference type="EMBL" id="VUNZ01000001">
    <property type="protein sequence ID" value="KAA2222934.1"/>
    <property type="molecule type" value="Genomic_DNA"/>
</dbReference>
<evidence type="ECO:0008006" key="4">
    <source>
        <dbReference type="Google" id="ProtNLM"/>
    </source>
</evidence>